<dbReference type="AlphaFoldDB" id="A0A809RK72"/>
<evidence type="ECO:0000313" key="2">
    <source>
        <dbReference type="Proteomes" id="UP000463939"/>
    </source>
</evidence>
<keyword evidence="2" id="KW-1185">Reference proteome</keyword>
<dbReference type="Proteomes" id="UP000463939">
    <property type="component" value="Chromosome"/>
</dbReference>
<evidence type="ECO:0000313" key="1">
    <source>
        <dbReference type="EMBL" id="BBP01976.1"/>
    </source>
</evidence>
<reference evidence="2" key="1">
    <citation type="submission" date="2019-11" db="EMBL/GenBank/DDBJ databases">
        <title>Isolation and characterization of a novel species in the genus Sulfuriferula.</title>
        <authorList>
            <person name="Mochizuki J."/>
            <person name="Kojima H."/>
            <person name="Fukui M."/>
        </authorList>
    </citation>
    <scope>NUCLEOTIDE SEQUENCE [LARGE SCALE GENOMIC DNA]</scope>
    <source>
        <strain evidence="2">SGTM</strain>
    </source>
</reference>
<dbReference type="RefSeq" id="WP_162085683.1">
    <property type="nucleotide sequence ID" value="NZ_AP021881.1"/>
</dbReference>
<protein>
    <submittedName>
        <fullName evidence="1">Uncharacterized protein</fullName>
    </submittedName>
</protein>
<dbReference type="EMBL" id="AP021881">
    <property type="protein sequence ID" value="BBP01976.1"/>
    <property type="molecule type" value="Genomic_DNA"/>
</dbReference>
<proteinExistence type="predicted"/>
<name>A0A809RK72_9PROT</name>
<gene>
    <name evidence="1" type="ORF">SFSGTM_26840</name>
</gene>
<accession>A0A809RK72</accession>
<dbReference type="KEGG" id="sniv:SFSGTM_26840"/>
<organism evidence="1 2">
    <name type="scientific">Sulfuriferula nivalis</name>
    <dbReference type="NCBI Taxonomy" id="2675298"/>
    <lineage>
        <taxon>Bacteria</taxon>
        <taxon>Pseudomonadati</taxon>
        <taxon>Pseudomonadota</taxon>
        <taxon>Betaproteobacteria</taxon>
        <taxon>Nitrosomonadales</taxon>
        <taxon>Sulfuricellaceae</taxon>
        <taxon>Sulfuriferula</taxon>
    </lineage>
</organism>
<sequence length="120" mass="13250">MSLNLRFAPKHLRLTQSITSVNIAIGVNTNLKGWCAMVEKVKVSLFLEPEVAKALKIQAARQETEGVSDLVSRFFVCAHCQEPITDDFVLGIKLVTPNEYGVFFHANREACRAASGNNSK</sequence>